<comment type="similarity">
    <text evidence="2">Belongs to the patched family.</text>
</comment>
<reference evidence="12" key="2">
    <citation type="submission" date="2015-08" db="UniProtKB">
        <authorList>
            <consortium name="WormBaseParasite"/>
        </authorList>
    </citation>
    <scope>IDENTIFICATION</scope>
</reference>
<keyword evidence="3" id="KW-1003">Cell membrane</keyword>
<evidence type="ECO:0000256" key="3">
    <source>
        <dbReference type="ARBA" id="ARBA00022475"/>
    </source>
</evidence>
<evidence type="ECO:0000256" key="7">
    <source>
        <dbReference type="ARBA" id="ARBA00023180"/>
    </source>
</evidence>
<feature type="transmembrane region" description="Helical" evidence="9">
    <location>
        <begin position="269"/>
        <end position="290"/>
    </location>
</feature>
<keyword evidence="7" id="KW-0325">Glycoprotein</keyword>
<evidence type="ECO:0000256" key="6">
    <source>
        <dbReference type="ARBA" id="ARBA00023136"/>
    </source>
</evidence>
<dbReference type="PROSITE" id="PS50156">
    <property type="entry name" value="SSD"/>
    <property type="match status" value="1"/>
</dbReference>
<feature type="region of interest" description="Disordered" evidence="8">
    <location>
        <begin position="893"/>
        <end position="913"/>
    </location>
</feature>
<keyword evidence="6 9" id="KW-0472">Membrane</keyword>
<feature type="transmembrane region" description="Helical" evidence="9">
    <location>
        <begin position="815"/>
        <end position="838"/>
    </location>
</feature>
<feature type="transmembrane region" description="Helical" evidence="9">
    <location>
        <begin position="25"/>
        <end position="47"/>
    </location>
</feature>
<dbReference type="InterPro" id="IPR003392">
    <property type="entry name" value="PTHD_SSD"/>
</dbReference>
<evidence type="ECO:0000256" key="4">
    <source>
        <dbReference type="ARBA" id="ARBA00022692"/>
    </source>
</evidence>
<feature type="transmembrane region" description="Helical" evidence="9">
    <location>
        <begin position="717"/>
        <end position="735"/>
    </location>
</feature>
<keyword evidence="4 9" id="KW-0812">Transmembrane</keyword>
<comment type="subcellular location">
    <subcellularLocation>
        <location evidence="1">Cell membrane</location>
        <topology evidence="1">Multi-pass membrane protein</topology>
    </subcellularLocation>
</comment>
<dbReference type="GO" id="GO:0005886">
    <property type="term" value="C:plasma membrane"/>
    <property type="evidence" value="ECO:0007669"/>
    <property type="project" value="UniProtKB-SubCell"/>
</dbReference>
<dbReference type="Proteomes" id="UP000035680">
    <property type="component" value="Unassembled WGS sequence"/>
</dbReference>
<keyword evidence="11" id="KW-1185">Reference proteome</keyword>
<dbReference type="AlphaFoldDB" id="A0A0K0G272"/>
<dbReference type="GO" id="GO:0018996">
    <property type="term" value="P:molting cycle, collagen and cuticulin-based cuticle"/>
    <property type="evidence" value="ECO:0007669"/>
    <property type="project" value="TreeGrafter"/>
</dbReference>
<evidence type="ECO:0000256" key="1">
    <source>
        <dbReference type="ARBA" id="ARBA00004651"/>
    </source>
</evidence>
<name>A0A0K0G272_STRVS</name>
<dbReference type="InterPro" id="IPR051697">
    <property type="entry name" value="Patched_domain-protein"/>
</dbReference>
<dbReference type="PANTHER" id="PTHR10796:SF192">
    <property type="entry name" value="SSD DOMAIN-CONTAINING PROTEIN"/>
    <property type="match status" value="1"/>
</dbReference>
<sequence>MPSNDCIEKPLASFFRNYGMIVARYPLPFIIIPLILTLITSIGIFHLNTISDAIYLFTPSDAPSKMERQVIHNLWPLNNENYIPGRAVTQSREIQIIVTTKDNGNILESHYAEAIWRLDMYIQNRIKVSFNNQTYKYENLCLMYKKQGCPGNKHIHLISSLYNHGINITYPTVRLGDKSGYIGGALGGVMLANGPNNTKIIASSKAWMMIYHLKFYPTNVSYISGLWEKELEQELFNYPDDPFIEFTFFHSQTLAEELKRNANSLVPRFVLSFTFCVIFSMISSITFIKGTFFIDWVLSKPLVAMLGVGNAGLGIATAIGALNLSGMYYSDIVGVMPFLIVAVGVDNMFLMLAAIKRTPRTQDTEERMGECMSEAAVSMLITSFTDSLSFGVGSITTIPCVNIFCIYTCVAISMTFIYGITFFAGILALSIKLEKGNRHCVFACRTTLYDTSKKQGFMTKFLMLGSSNCDPHIDPSLTFITSHGDIIEDSLPAHFFRKYFGPILVSTPVKCIVIAWYCIYLVFAGYGWTQLREGLEPVNLLVKDSYAIPHYRNLEKYFWQYGSTVQVVVNNPPDLRNSTERGIIKKMVHDIANTRHTIGDDSVQFWLNEMEKYYRTEADTPIQDEYYYNFVQHYLAAKSNEYWPEDIKWMKDENGTWKIGAFRFIVGLKNIVSSVEQTDATMTLREVASRYKQYNVTTFMPIWLFTDQYSLVIPNTVQNTLIAMLMMFFIALFLIPQPICAIWVTIAIASMDFGTIGFMTLWGVNLDAISMITIIMSIGFSVDYSAHITYGYVVSKEKTSQGKIIDALAALGWPLIQGGSSTILAVCVLADVPAYMIVTFFKTVFLAISVGLLHGLIFLPTFLSLFVHGCCIMGDNESLRDNEKVCMEMSMPSSFDNSYSKRTNNNNKDDTINSSGRQRRIYENCKNGNYNNSFQFEKY</sequence>
<feature type="transmembrane region" description="Helical" evidence="9">
    <location>
        <begin position="844"/>
        <end position="867"/>
    </location>
</feature>
<dbReference type="GO" id="GO:0006897">
    <property type="term" value="P:endocytosis"/>
    <property type="evidence" value="ECO:0007669"/>
    <property type="project" value="TreeGrafter"/>
</dbReference>
<feature type="transmembrane region" description="Helical" evidence="9">
    <location>
        <begin position="302"/>
        <end position="322"/>
    </location>
</feature>
<organism evidence="11 12">
    <name type="scientific">Strongyloides venezuelensis</name>
    <name type="common">Threadworm</name>
    <dbReference type="NCBI Taxonomy" id="75913"/>
    <lineage>
        <taxon>Eukaryota</taxon>
        <taxon>Metazoa</taxon>
        <taxon>Ecdysozoa</taxon>
        <taxon>Nematoda</taxon>
        <taxon>Chromadorea</taxon>
        <taxon>Rhabditida</taxon>
        <taxon>Tylenchina</taxon>
        <taxon>Panagrolaimomorpha</taxon>
        <taxon>Strongyloidoidea</taxon>
        <taxon>Strongyloididae</taxon>
        <taxon>Strongyloides</taxon>
    </lineage>
</organism>
<evidence type="ECO:0000256" key="9">
    <source>
        <dbReference type="SAM" id="Phobius"/>
    </source>
</evidence>
<dbReference type="SUPFAM" id="SSF82866">
    <property type="entry name" value="Multidrug efflux transporter AcrB transmembrane domain"/>
    <property type="match status" value="2"/>
</dbReference>
<evidence type="ECO:0000256" key="5">
    <source>
        <dbReference type="ARBA" id="ARBA00022989"/>
    </source>
</evidence>
<feature type="domain" description="SSD" evidence="10">
    <location>
        <begin position="267"/>
        <end position="429"/>
    </location>
</feature>
<feature type="transmembrane region" description="Helical" evidence="9">
    <location>
        <begin position="401"/>
        <end position="429"/>
    </location>
</feature>
<evidence type="ECO:0000259" key="10">
    <source>
        <dbReference type="PROSITE" id="PS50156"/>
    </source>
</evidence>
<accession>A0A0K0G272</accession>
<dbReference type="WBParaSite" id="SVE_1881800.1">
    <property type="protein sequence ID" value="SVE_1881800.1"/>
    <property type="gene ID" value="SVE_1881800"/>
</dbReference>
<dbReference type="GO" id="GO:0030659">
    <property type="term" value="C:cytoplasmic vesicle membrane"/>
    <property type="evidence" value="ECO:0007669"/>
    <property type="project" value="TreeGrafter"/>
</dbReference>
<evidence type="ECO:0000313" key="12">
    <source>
        <dbReference type="WBParaSite" id="SVE_1881800.1"/>
    </source>
</evidence>
<proteinExistence type="inferred from homology"/>
<evidence type="ECO:0000313" key="11">
    <source>
        <dbReference type="Proteomes" id="UP000035680"/>
    </source>
</evidence>
<dbReference type="FunFam" id="1.20.1640.10:FF:000013">
    <property type="entry name" value="PaTched Related family"/>
    <property type="match status" value="1"/>
</dbReference>
<reference evidence="11" key="1">
    <citation type="submission" date="2014-07" db="EMBL/GenBank/DDBJ databases">
        <authorList>
            <person name="Martin A.A"/>
            <person name="De Silva N."/>
        </authorList>
    </citation>
    <scope>NUCLEOTIDE SEQUENCE</scope>
</reference>
<feature type="transmembrane region" description="Helical" evidence="9">
    <location>
        <begin position="503"/>
        <end position="528"/>
    </location>
</feature>
<dbReference type="InterPro" id="IPR000731">
    <property type="entry name" value="SSD"/>
</dbReference>
<evidence type="ECO:0000256" key="8">
    <source>
        <dbReference type="SAM" id="MobiDB-lite"/>
    </source>
</evidence>
<keyword evidence="5 9" id="KW-1133">Transmembrane helix</keyword>
<evidence type="ECO:0000256" key="2">
    <source>
        <dbReference type="ARBA" id="ARBA00005585"/>
    </source>
</evidence>
<feature type="transmembrane region" description="Helical" evidence="9">
    <location>
        <begin position="334"/>
        <end position="355"/>
    </location>
</feature>
<dbReference type="PANTHER" id="PTHR10796">
    <property type="entry name" value="PATCHED-RELATED"/>
    <property type="match status" value="1"/>
</dbReference>
<feature type="transmembrane region" description="Helical" evidence="9">
    <location>
        <begin position="768"/>
        <end position="794"/>
    </location>
</feature>
<dbReference type="Pfam" id="PF02460">
    <property type="entry name" value="Patched"/>
    <property type="match status" value="1"/>
</dbReference>
<protein>
    <submittedName>
        <fullName evidence="12">SSD domain-containing protein</fullName>
    </submittedName>
</protein>
<dbReference type="Gene3D" id="1.20.1640.10">
    <property type="entry name" value="Multidrug efflux transporter AcrB transmembrane domain"/>
    <property type="match status" value="2"/>
</dbReference>
<feature type="transmembrane region" description="Helical" evidence="9">
    <location>
        <begin position="742"/>
        <end position="762"/>
    </location>
</feature>